<evidence type="ECO:0000313" key="3">
    <source>
        <dbReference type="EMBL" id="MFC4230644.1"/>
    </source>
</evidence>
<dbReference type="Pfam" id="PF02517">
    <property type="entry name" value="Rce1-like"/>
    <property type="match status" value="1"/>
</dbReference>
<feature type="transmembrane region" description="Helical" evidence="1">
    <location>
        <begin position="132"/>
        <end position="150"/>
    </location>
</feature>
<name>A0ABV8PST4_9BACT</name>
<feature type="domain" description="CAAX prenyl protease 2/Lysostaphin resistance protein A-like" evidence="2">
    <location>
        <begin position="132"/>
        <end position="223"/>
    </location>
</feature>
<accession>A0ABV8PST4</accession>
<evidence type="ECO:0000313" key="4">
    <source>
        <dbReference type="Proteomes" id="UP001595906"/>
    </source>
</evidence>
<dbReference type="RefSeq" id="WP_379011948.1">
    <property type="nucleotide sequence ID" value="NZ_JBHSDC010000002.1"/>
</dbReference>
<dbReference type="GO" id="GO:0016787">
    <property type="term" value="F:hydrolase activity"/>
    <property type="evidence" value="ECO:0007669"/>
    <property type="project" value="UniProtKB-KW"/>
</dbReference>
<organism evidence="3 4">
    <name type="scientific">Parasediminibacterium paludis</name>
    <dbReference type="NCBI Taxonomy" id="908966"/>
    <lineage>
        <taxon>Bacteria</taxon>
        <taxon>Pseudomonadati</taxon>
        <taxon>Bacteroidota</taxon>
        <taxon>Chitinophagia</taxon>
        <taxon>Chitinophagales</taxon>
        <taxon>Chitinophagaceae</taxon>
        <taxon>Parasediminibacterium</taxon>
    </lineage>
</organism>
<keyword evidence="1" id="KW-0472">Membrane</keyword>
<dbReference type="EC" id="3.4.-.-" evidence="3"/>
<reference evidence="4" key="1">
    <citation type="journal article" date="2019" name="Int. J. Syst. Evol. Microbiol.">
        <title>The Global Catalogue of Microorganisms (GCM) 10K type strain sequencing project: providing services to taxonomists for standard genome sequencing and annotation.</title>
        <authorList>
            <consortium name="The Broad Institute Genomics Platform"/>
            <consortium name="The Broad Institute Genome Sequencing Center for Infectious Disease"/>
            <person name="Wu L."/>
            <person name="Ma J."/>
        </authorList>
    </citation>
    <scope>NUCLEOTIDE SEQUENCE [LARGE SCALE GENOMIC DNA]</scope>
    <source>
        <strain evidence="4">CECT 8010</strain>
    </source>
</reference>
<evidence type="ECO:0000259" key="2">
    <source>
        <dbReference type="Pfam" id="PF02517"/>
    </source>
</evidence>
<dbReference type="Proteomes" id="UP001595906">
    <property type="component" value="Unassembled WGS sequence"/>
</dbReference>
<keyword evidence="4" id="KW-1185">Reference proteome</keyword>
<dbReference type="InterPro" id="IPR003675">
    <property type="entry name" value="Rce1/LyrA-like_dom"/>
</dbReference>
<proteinExistence type="predicted"/>
<feature type="transmembrane region" description="Helical" evidence="1">
    <location>
        <begin position="162"/>
        <end position="179"/>
    </location>
</feature>
<gene>
    <name evidence="3" type="ORF">ACFOW1_01995</name>
</gene>
<comment type="caution">
    <text evidence="3">The sequence shown here is derived from an EMBL/GenBank/DDBJ whole genome shotgun (WGS) entry which is preliminary data.</text>
</comment>
<feature type="transmembrane region" description="Helical" evidence="1">
    <location>
        <begin position="210"/>
        <end position="230"/>
    </location>
</feature>
<feature type="transmembrane region" description="Helical" evidence="1">
    <location>
        <begin position="261"/>
        <end position="280"/>
    </location>
</feature>
<feature type="transmembrane region" description="Helical" evidence="1">
    <location>
        <begin position="185"/>
        <end position="205"/>
    </location>
</feature>
<feature type="transmembrane region" description="Helical" evidence="1">
    <location>
        <begin position="18"/>
        <end position="37"/>
    </location>
</feature>
<feature type="transmembrane region" description="Helical" evidence="1">
    <location>
        <begin position="100"/>
        <end position="120"/>
    </location>
</feature>
<keyword evidence="1" id="KW-1133">Transmembrane helix</keyword>
<dbReference type="EMBL" id="JBHSDC010000002">
    <property type="protein sequence ID" value="MFC4230644.1"/>
    <property type="molecule type" value="Genomic_DNA"/>
</dbReference>
<dbReference type="PANTHER" id="PTHR39430:SF1">
    <property type="entry name" value="PROTEASE"/>
    <property type="match status" value="1"/>
</dbReference>
<sequence length="300" mass="33898">METPLNNRPTIENGFLRAILYLITGFVLCGMVQLMYSTSADVVTYNEVNNPQTILDILKSYFVIKIGLVLVAFLFMVLVNRELIRHLGFRWEGSSAFAGFLVGFFIITIGTVVLLFTKNIYFTDIGTEDTDIFYATLLCIVVAFIEEISIRGYFLKNLMQSMNKWVALVFASLVFALLHLDNTDITLIAFVNIFIAGILLGINYVYTKNLWFSILLHFSWNFFQGPIFGYKVSGMSMGKSFIKQIAQGSDMISGGDFGYEGSVICTILQVILIVGLIWYYQKKYATKKVAENQENDFLAA</sequence>
<protein>
    <submittedName>
        <fullName evidence="3">CPBP family intramembrane glutamic endopeptidase</fullName>
        <ecNumber evidence="3">3.4.-.-</ecNumber>
    </submittedName>
</protein>
<keyword evidence="1" id="KW-0812">Transmembrane</keyword>
<evidence type="ECO:0000256" key="1">
    <source>
        <dbReference type="SAM" id="Phobius"/>
    </source>
</evidence>
<dbReference type="PANTHER" id="PTHR39430">
    <property type="entry name" value="MEMBRANE-ASSOCIATED PROTEASE-RELATED"/>
    <property type="match status" value="1"/>
</dbReference>
<keyword evidence="3" id="KW-0378">Hydrolase</keyword>
<feature type="transmembrane region" description="Helical" evidence="1">
    <location>
        <begin position="57"/>
        <end position="79"/>
    </location>
</feature>